<keyword evidence="3 5" id="KW-1133">Transmembrane helix</keyword>
<dbReference type="AlphaFoldDB" id="A0A0L6ZE20"/>
<sequence length="142" mass="15844">MLETNNEQEKVDKDVEIKEENIEVENENVTEIEKVEEDTAVNAEVENNEEIEAVEKDSTKINLKDTFTSSIVDLAVTAAATVVGLFLIDAILRVTAGYYIKEKVSFSVIIFVIVSLLYTSIMESSKGETIGKRLLKLKVTRA</sequence>
<evidence type="ECO:0000256" key="5">
    <source>
        <dbReference type="SAM" id="Phobius"/>
    </source>
</evidence>
<dbReference type="Pfam" id="PF06271">
    <property type="entry name" value="RDD"/>
    <property type="match status" value="1"/>
</dbReference>
<comment type="caution">
    <text evidence="7">The sequence shown here is derived from an EMBL/GenBank/DDBJ whole genome shotgun (WGS) entry which is preliminary data.</text>
</comment>
<evidence type="ECO:0000259" key="6">
    <source>
        <dbReference type="Pfam" id="PF06271"/>
    </source>
</evidence>
<organism evidence="7 8">
    <name type="scientific">Clostridium homopropionicum DSM 5847</name>
    <dbReference type="NCBI Taxonomy" id="1121318"/>
    <lineage>
        <taxon>Bacteria</taxon>
        <taxon>Bacillati</taxon>
        <taxon>Bacillota</taxon>
        <taxon>Clostridia</taxon>
        <taxon>Eubacteriales</taxon>
        <taxon>Clostridiaceae</taxon>
        <taxon>Clostridium</taxon>
    </lineage>
</organism>
<dbReference type="Proteomes" id="UP000037043">
    <property type="component" value="Unassembled WGS sequence"/>
</dbReference>
<name>A0A0L6ZE20_9CLOT</name>
<dbReference type="EMBL" id="LHUR01000010">
    <property type="protein sequence ID" value="KOA21182.1"/>
    <property type="molecule type" value="Genomic_DNA"/>
</dbReference>
<evidence type="ECO:0000313" key="7">
    <source>
        <dbReference type="EMBL" id="KOA21182.1"/>
    </source>
</evidence>
<feature type="transmembrane region" description="Helical" evidence="5">
    <location>
        <begin position="104"/>
        <end position="121"/>
    </location>
</feature>
<dbReference type="STRING" id="36844.SAMN04488501_10753"/>
<keyword evidence="8" id="KW-1185">Reference proteome</keyword>
<protein>
    <submittedName>
        <fullName evidence="7">RDD family protein</fullName>
    </submittedName>
</protein>
<feature type="transmembrane region" description="Helical" evidence="5">
    <location>
        <begin position="71"/>
        <end position="92"/>
    </location>
</feature>
<evidence type="ECO:0000256" key="2">
    <source>
        <dbReference type="ARBA" id="ARBA00022692"/>
    </source>
</evidence>
<reference evidence="8" key="1">
    <citation type="submission" date="2015-08" db="EMBL/GenBank/DDBJ databases">
        <title>Genome sequence of the strict anaerobe Clostridium homopropionicum LuHBu1 (DSM 5847T).</title>
        <authorList>
            <person name="Poehlein A."/>
            <person name="Beck M."/>
            <person name="Schiel-Bengelsdorf B."/>
            <person name="Bengelsdorf F.R."/>
            <person name="Daniel R."/>
            <person name="Duerre P."/>
        </authorList>
    </citation>
    <scope>NUCLEOTIDE SEQUENCE [LARGE SCALE GENOMIC DNA]</scope>
    <source>
        <strain evidence="8">DSM 5847</strain>
    </source>
</reference>
<gene>
    <name evidence="7" type="ORF">CLHOM_03120</name>
</gene>
<feature type="domain" description="RDD" evidence="6">
    <location>
        <begin position="71"/>
        <end position="140"/>
    </location>
</feature>
<comment type="subcellular location">
    <subcellularLocation>
        <location evidence="1">Membrane</location>
        <topology evidence="1">Multi-pass membrane protein</topology>
    </subcellularLocation>
</comment>
<dbReference type="InterPro" id="IPR010432">
    <property type="entry name" value="RDD"/>
</dbReference>
<accession>A0A0L6ZE20</accession>
<evidence type="ECO:0000256" key="4">
    <source>
        <dbReference type="ARBA" id="ARBA00023136"/>
    </source>
</evidence>
<keyword evidence="4 5" id="KW-0472">Membrane</keyword>
<evidence type="ECO:0000256" key="3">
    <source>
        <dbReference type="ARBA" id="ARBA00022989"/>
    </source>
</evidence>
<dbReference type="PATRIC" id="fig|1121318.3.peg.315"/>
<dbReference type="GO" id="GO:0016020">
    <property type="term" value="C:membrane"/>
    <property type="evidence" value="ECO:0007669"/>
    <property type="project" value="UniProtKB-SubCell"/>
</dbReference>
<evidence type="ECO:0000313" key="8">
    <source>
        <dbReference type="Proteomes" id="UP000037043"/>
    </source>
</evidence>
<proteinExistence type="predicted"/>
<dbReference type="RefSeq" id="WP_052219916.1">
    <property type="nucleotide sequence ID" value="NZ_LHUR01000010.1"/>
</dbReference>
<evidence type="ECO:0000256" key="1">
    <source>
        <dbReference type="ARBA" id="ARBA00004141"/>
    </source>
</evidence>
<keyword evidence="2 5" id="KW-0812">Transmembrane</keyword>